<evidence type="ECO:0000313" key="3">
    <source>
        <dbReference type="Proteomes" id="UP000605970"/>
    </source>
</evidence>
<comment type="caution">
    <text evidence="2">The sequence shown here is derived from an EMBL/GenBank/DDBJ whole genome shotgun (WGS) entry which is preliminary data.</text>
</comment>
<accession>A0A8S9ZU00</accession>
<dbReference type="EMBL" id="JABEBT010000023">
    <property type="protein sequence ID" value="KAF7637049.1"/>
    <property type="molecule type" value="Genomic_DNA"/>
</dbReference>
<name>A0A8S9ZU00_9BILA</name>
<evidence type="ECO:0000256" key="1">
    <source>
        <dbReference type="SAM" id="SignalP"/>
    </source>
</evidence>
<keyword evidence="1" id="KW-0732">Signal</keyword>
<feature type="signal peptide" evidence="1">
    <location>
        <begin position="1"/>
        <end position="16"/>
    </location>
</feature>
<reference evidence="2" key="1">
    <citation type="journal article" date="2020" name="Ecol. Evol.">
        <title>Genome structure and content of the rice root-knot nematode (Meloidogyne graminicola).</title>
        <authorList>
            <person name="Phan N.T."/>
            <person name="Danchin E.G.J."/>
            <person name="Klopp C."/>
            <person name="Perfus-Barbeoch L."/>
            <person name="Kozlowski D.K."/>
            <person name="Koutsovoulos G.D."/>
            <person name="Lopez-Roques C."/>
            <person name="Bouchez O."/>
            <person name="Zahm M."/>
            <person name="Besnard G."/>
            <person name="Bellafiore S."/>
        </authorList>
    </citation>
    <scope>NUCLEOTIDE SEQUENCE</scope>
    <source>
        <strain evidence="2">VN-18</strain>
    </source>
</reference>
<sequence>MKLLILFLFLIQFVFCSGVDLLQNPGHLTDLEPTTTMIIKPINELNNIVIGIMELFPLDVALLNTNIISYRVIVGTLNLDCINIEQQYNNSFFNAITHLNEILDFINNKINEVEKQPNLELTLSTQNPELLLYQLLKNYNIYMQNIIILAMKLIKKIINGNTHNEKEQHLDTFKNEVKGYLNYFQNQLNKDWLDYARVFQNKGDQYSLDYIKNFQNQRNKILLEYINAHRNQTKQHSLIQLNQLTSDYIQNLRNQLNQLYLPETIQNVNTTPYQVQYGHRRRNVHGNGQGQ</sequence>
<protein>
    <recommendedName>
        <fullName evidence="4">Secreted protein</fullName>
    </recommendedName>
</protein>
<proteinExistence type="predicted"/>
<dbReference type="AlphaFoldDB" id="A0A8S9ZU00"/>
<organism evidence="2 3">
    <name type="scientific">Meloidogyne graminicola</name>
    <dbReference type="NCBI Taxonomy" id="189291"/>
    <lineage>
        <taxon>Eukaryota</taxon>
        <taxon>Metazoa</taxon>
        <taxon>Ecdysozoa</taxon>
        <taxon>Nematoda</taxon>
        <taxon>Chromadorea</taxon>
        <taxon>Rhabditida</taxon>
        <taxon>Tylenchina</taxon>
        <taxon>Tylenchomorpha</taxon>
        <taxon>Tylenchoidea</taxon>
        <taxon>Meloidogynidae</taxon>
        <taxon>Meloidogyninae</taxon>
        <taxon>Meloidogyne</taxon>
    </lineage>
</organism>
<dbReference type="Proteomes" id="UP000605970">
    <property type="component" value="Unassembled WGS sequence"/>
</dbReference>
<feature type="chain" id="PRO_5035825277" description="Secreted protein" evidence="1">
    <location>
        <begin position="17"/>
        <end position="291"/>
    </location>
</feature>
<evidence type="ECO:0008006" key="4">
    <source>
        <dbReference type="Google" id="ProtNLM"/>
    </source>
</evidence>
<keyword evidence="3" id="KW-1185">Reference proteome</keyword>
<evidence type="ECO:0000313" key="2">
    <source>
        <dbReference type="EMBL" id="KAF7637049.1"/>
    </source>
</evidence>
<gene>
    <name evidence="2" type="ORF">Mgra_00003440</name>
</gene>